<dbReference type="PANTHER" id="PTHR38107">
    <property type="match status" value="1"/>
</dbReference>
<keyword evidence="1 3" id="KW-0929">Antimicrobial</keyword>
<keyword evidence="6" id="KW-1185">Reference proteome</keyword>
<name>A0ABX1KK24_9GAMM</name>
<feature type="signal peptide" evidence="4">
    <location>
        <begin position="1"/>
        <end position="27"/>
    </location>
</feature>
<dbReference type="Gene3D" id="1.10.530.40">
    <property type="match status" value="1"/>
</dbReference>
<evidence type="ECO:0000313" key="5">
    <source>
        <dbReference type="EMBL" id="NLQ22348.1"/>
    </source>
</evidence>
<organism evidence="5 6">
    <name type="scientific">Shewanella oncorhynchi</name>
    <dbReference type="NCBI Taxonomy" id="2726434"/>
    <lineage>
        <taxon>Bacteria</taxon>
        <taxon>Pseudomonadati</taxon>
        <taxon>Pseudomonadota</taxon>
        <taxon>Gammaproteobacteria</taxon>
        <taxon>Alteromonadales</taxon>
        <taxon>Shewanellaceae</taxon>
        <taxon>Shewanella</taxon>
    </lineage>
</organism>
<proteinExistence type="inferred from homology"/>
<dbReference type="EC" id="3.2.1.17" evidence="3"/>
<keyword evidence="3" id="KW-0378">Hydrolase</keyword>
<keyword evidence="3" id="KW-0326">Glycosidase</keyword>
<keyword evidence="2 3" id="KW-0081">Bacteriolytic enzyme</keyword>
<dbReference type="EMBL" id="JABAEB010000003">
    <property type="protein sequence ID" value="NLQ22348.1"/>
    <property type="molecule type" value="Genomic_DNA"/>
</dbReference>
<dbReference type="InterPro" id="IPR051018">
    <property type="entry name" value="Bacteriophage_GH24"/>
</dbReference>
<dbReference type="SUPFAM" id="SSF53955">
    <property type="entry name" value="Lysozyme-like"/>
    <property type="match status" value="1"/>
</dbReference>
<sequence length="170" mass="18922">MRNKMIVTGLSLSAAAFITLITSEGFAPVATVPVQGDRPTGGFGSTYHADGRPVKLGEKFTPINALTTAKAHISKDEERFRNSLPNAELNQASYDLYIDWVYQYGIGRWSDSPMRDHVIKGEYQDACDALLLPQYRTVAGYDCSTPGNKSCYGVWVRVQERHKRCLDSLQ</sequence>
<dbReference type="Proteomes" id="UP000527352">
    <property type="component" value="Unassembled WGS sequence"/>
</dbReference>
<dbReference type="InterPro" id="IPR023347">
    <property type="entry name" value="Lysozyme_dom_sf"/>
</dbReference>
<evidence type="ECO:0000256" key="3">
    <source>
        <dbReference type="RuleBase" id="RU003788"/>
    </source>
</evidence>
<comment type="similarity">
    <text evidence="3">Belongs to the glycosyl hydrolase 24 family.</text>
</comment>
<dbReference type="InterPro" id="IPR002196">
    <property type="entry name" value="Glyco_hydro_24"/>
</dbReference>
<keyword evidence="4" id="KW-0732">Signal</keyword>
<evidence type="ECO:0000256" key="2">
    <source>
        <dbReference type="ARBA" id="ARBA00022638"/>
    </source>
</evidence>
<reference evidence="5 6" key="1">
    <citation type="submission" date="2020-04" db="EMBL/GenBank/DDBJ databases">
        <title>The first description of lens atrophy caused by putative novel Shewanella sp. that is a new emerging pathogen for cultured rainbow trout?</title>
        <authorList>
            <person name="Saticioglu I.B."/>
            <person name="Duman M."/>
            <person name="Altun S."/>
        </authorList>
    </citation>
    <scope>NUCLEOTIDE SEQUENCE [LARGE SCALE GENOMIC DNA]</scope>
    <source>
        <strain evidence="5 6">S-1</strain>
    </source>
</reference>
<protein>
    <recommendedName>
        <fullName evidence="3">Lysozyme</fullName>
        <ecNumber evidence="3">3.2.1.17</ecNumber>
    </recommendedName>
</protein>
<accession>A0ABX1KK24</accession>
<evidence type="ECO:0000256" key="4">
    <source>
        <dbReference type="SAM" id="SignalP"/>
    </source>
</evidence>
<dbReference type="InterPro" id="IPR023346">
    <property type="entry name" value="Lysozyme-like_dom_sf"/>
</dbReference>
<dbReference type="Pfam" id="PF00959">
    <property type="entry name" value="Phage_lysozyme"/>
    <property type="match status" value="1"/>
</dbReference>
<dbReference type="PANTHER" id="PTHR38107:SF3">
    <property type="entry name" value="LYSOZYME RRRD-RELATED"/>
    <property type="match status" value="1"/>
</dbReference>
<feature type="chain" id="PRO_5045814376" description="Lysozyme" evidence="4">
    <location>
        <begin position="28"/>
        <end position="170"/>
    </location>
</feature>
<comment type="caution">
    <text evidence="5">The sequence shown here is derived from an EMBL/GenBank/DDBJ whole genome shotgun (WGS) entry which is preliminary data.</text>
</comment>
<comment type="catalytic activity">
    <reaction evidence="3">
        <text>Hydrolysis of (1-&gt;4)-beta-linkages between N-acetylmuramic acid and N-acetyl-D-glucosamine residues in a peptidoglycan and between N-acetyl-D-glucosamine residues in chitodextrins.</text>
        <dbReference type="EC" id="3.2.1.17"/>
    </reaction>
</comment>
<gene>
    <name evidence="5" type="ORF">HGO26_05580</name>
</gene>
<evidence type="ECO:0000313" key="6">
    <source>
        <dbReference type="Proteomes" id="UP000527352"/>
    </source>
</evidence>
<dbReference type="RefSeq" id="WP_168823827.1">
    <property type="nucleotide sequence ID" value="NZ_JABAEB010000003.1"/>
</dbReference>
<evidence type="ECO:0000256" key="1">
    <source>
        <dbReference type="ARBA" id="ARBA00022529"/>
    </source>
</evidence>